<feature type="region of interest" description="Disordered" evidence="3">
    <location>
        <begin position="1095"/>
        <end position="1124"/>
    </location>
</feature>
<dbReference type="Pfam" id="PF12796">
    <property type="entry name" value="Ank_2"/>
    <property type="match status" value="2"/>
</dbReference>
<evidence type="ECO:0000256" key="3">
    <source>
        <dbReference type="SAM" id="MobiDB-lite"/>
    </source>
</evidence>
<dbReference type="EMBL" id="CAJPDQ010000005">
    <property type="protein sequence ID" value="CAF9909391.1"/>
    <property type="molecule type" value="Genomic_DNA"/>
</dbReference>
<dbReference type="OrthoDB" id="1658288at2759"/>
<dbReference type="SMART" id="SM00248">
    <property type="entry name" value="ANK"/>
    <property type="match status" value="4"/>
</dbReference>
<dbReference type="InterPro" id="IPR002110">
    <property type="entry name" value="Ankyrin_rpt"/>
</dbReference>
<reference evidence="5" key="1">
    <citation type="submission" date="2021-03" db="EMBL/GenBank/DDBJ databases">
        <authorList>
            <person name="Tagirdzhanova G."/>
        </authorList>
    </citation>
    <scope>NUCLEOTIDE SEQUENCE</scope>
</reference>
<dbReference type="Gene3D" id="3.40.50.1580">
    <property type="entry name" value="Nucleoside phosphorylase domain"/>
    <property type="match status" value="1"/>
</dbReference>
<dbReference type="PANTHER" id="PTHR46082">
    <property type="entry name" value="ATP/GTP-BINDING PROTEIN-RELATED"/>
    <property type="match status" value="1"/>
</dbReference>
<dbReference type="GO" id="GO:0003824">
    <property type="term" value="F:catalytic activity"/>
    <property type="evidence" value="ECO:0007669"/>
    <property type="project" value="InterPro"/>
</dbReference>
<feature type="compositionally biased region" description="Polar residues" evidence="3">
    <location>
        <begin position="1095"/>
        <end position="1104"/>
    </location>
</feature>
<name>A0A8H3EMJ7_9LECA</name>
<evidence type="ECO:0000256" key="2">
    <source>
        <dbReference type="PROSITE-ProRule" id="PRU00042"/>
    </source>
</evidence>
<keyword evidence="2" id="KW-0863">Zinc-finger</keyword>
<keyword evidence="1" id="KW-0040">ANK repeat</keyword>
<dbReference type="GO" id="GO:0008270">
    <property type="term" value="F:zinc ion binding"/>
    <property type="evidence" value="ECO:0007669"/>
    <property type="project" value="UniProtKB-KW"/>
</dbReference>
<feature type="repeat" description="ANK" evidence="1">
    <location>
        <begin position="138"/>
        <end position="170"/>
    </location>
</feature>
<keyword evidence="2" id="KW-0862">Zinc</keyword>
<feature type="domain" description="C2H2-type" evidence="4">
    <location>
        <begin position="10"/>
        <end position="38"/>
    </location>
</feature>
<dbReference type="PANTHER" id="PTHR46082:SF11">
    <property type="entry name" value="AAA+ ATPASE DOMAIN-CONTAINING PROTEIN-RELATED"/>
    <property type="match status" value="1"/>
</dbReference>
<evidence type="ECO:0000313" key="6">
    <source>
        <dbReference type="Proteomes" id="UP000664169"/>
    </source>
</evidence>
<dbReference type="PROSITE" id="PS50297">
    <property type="entry name" value="ANK_REP_REGION"/>
    <property type="match status" value="1"/>
</dbReference>
<protein>
    <recommendedName>
        <fullName evidence="4">C2H2-type domain-containing protein</fullName>
    </recommendedName>
</protein>
<dbReference type="Pfam" id="PF01048">
    <property type="entry name" value="PNP_UDP_1"/>
    <property type="match status" value="1"/>
</dbReference>
<feature type="compositionally biased region" description="Basic and acidic residues" evidence="3">
    <location>
        <begin position="1111"/>
        <end position="1121"/>
    </location>
</feature>
<dbReference type="InterPro" id="IPR013087">
    <property type="entry name" value="Znf_C2H2_type"/>
</dbReference>
<sequence>MSALKGYRVHECDLCARVFTRAEHLRRHRRRAHGGQGQLALEVARTGNVNRIKALLEKGYLPEDVLRDEKGRTPLFLAAMNGHDKACEEFLKHDDKDINNTDVEGQSPLIVATKSGHVLTVRVLLGNSRILAHLKDLQGRDALSYAAEGSFLDIVELLLGHQVDVNSRDLKYRTPLSWAMSSGNTAVIKSLVAAGAMQDDVDIFTDSGYASNVTAAAAVHPSDDIDDACTVYSFESVANSEKISYELAFARELLKTLQTNGLNPGYFKGSTSTLIDLLQAFALNIGRDARQQKDYDAMFFTLKYRSEIINTLQDQWGHNERAIARSQSNAMHSDERVRRWQASLALEPPVALEEEIEDLTIRETEDFGVTSGESVIIDYNNRVNLSQETQPVNLDFVTASPAYAWLVRKLINQSRLSTPVIDNIINIQASINRHFKPNKISRQTPRLLHVMVLHLEWNLLNFLQGYHFEGIGDYATILRTYITLTSDGNHVQALTALQYLQQTTPEFGENLLDLVINIANHGQASASFYGVTIEGGIVNSMVCFDIGGNVNAIVEICQQLVWMGSVFRPGLIRGIVYECLASMTDLGCHTTTFEHGILNTNTAKVSKSWSCTIKYELNEATTKTLPGNCWHNLFEYGVIARGFPITRREHTNQGLEMNLGAMLALCHAQHIVEHNGNIIIKGFSSMLSLSKRESGVSVWHFSSLAKGKYISYSEAAGCVDLLKVGAHEVLQDRHMVGWCSESTYGIGAINGRYEIQESCLLHALAGHYLFGRKVRPGLRTTPQAICIADSRAAPRPTTLQNFHERLKRLHTRTVVLWDVEKQRGWLTNGSSALLHLVLTSVESGNGDDPFTASYCLRKTDIKQRGAHMNNAAAWILLDEHNLKLPILEHGSQTTNLRERIEDLCLILELIIEHQITALADDNTSIPNALEGWDFMDISNTARDPLYPRFLVPEKDCSGWMTLLKDTNAITLFGNNFGELLTPTVTQTCPRWKTLPTKQFYLAASISDLESITKAYNGDSRIVPRRLTHGTVWPLLEKTFKRCGCSGISGHHQDRIQVLVPTSILTTKPDLSGIISEAPPQGAAIFGGLDPTWCSPSRHGQSPSISRKRTRSVSESESRDSALGDSISSVQTPIELVTPTHKDYFVAVVCALSKELRAVRHLFDEKYPDPPFDRNDESTYIFGSLVSHKIVAVCLPGIYTCSAAVIAAELKRSFPNVRVCLLVGIAGGIPSSKNDIRLGDIVVSRPSGNHSGTIKYDFEKVMQNGESQLLGNFNQPPRSLLSIVATLEASPPDELEPMHKYLTAIGEKCPEYRYPGTDKDILYTASHSHEANSLPCSTCAGHVVERKPRSSPQPRIHYGLIASGDKLVRDAATRDRIGRVHGALCFEMEGAGISNIIPSLIIRGISDYSDSHKNDDWQEYAAAVAATFAKLVLGKLRPWPDS</sequence>
<gene>
    <name evidence="5" type="ORF">GOMPHAMPRED_006738</name>
</gene>
<dbReference type="Gene3D" id="1.25.40.20">
    <property type="entry name" value="Ankyrin repeat-containing domain"/>
    <property type="match status" value="1"/>
</dbReference>
<evidence type="ECO:0000256" key="1">
    <source>
        <dbReference type="PROSITE-ProRule" id="PRU00023"/>
    </source>
</evidence>
<proteinExistence type="predicted"/>
<dbReference type="Proteomes" id="UP000664169">
    <property type="component" value="Unassembled WGS sequence"/>
</dbReference>
<feature type="repeat" description="ANK" evidence="1">
    <location>
        <begin position="70"/>
        <end position="103"/>
    </location>
</feature>
<dbReference type="InterPro" id="IPR053137">
    <property type="entry name" value="NLR-like"/>
</dbReference>
<keyword evidence="6" id="KW-1185">Reference proteome</keyword>
<dbReference type="InterPro" id="IPR000845">
    <property type="entry name" value="Nucleoside_phosphorylase_d"/>
</dbReference>
<dbReference type="InterPro" id="IPR035994">
    <property type="entry name" value="Nucleoside_phosphorylase_sf"/>
</dbReference>
<dbReference type="PROSITE" id="PS50157">
    <property type="entry name" value="ZINC_FINGER_C2H2_2"/>
    <property type="match status" value="1"/>
</dbReference>
<keyword evidence="2" id="KW-0479">Metal-binding</keyword>
<dbReference type="SUPFAM" id="SSF48403">
    <property type="entry name" value="Ankyrin repeat"/>
    <property type="match status" value="1"/>
</dbReference>
<evidence type="ECO:0000259" key="4">
    <source>
        <dbReference type="PROSITE" id="PS50157"/>
    </source>
</evidence>
<dbReference type="PROSITE" id="PS00028">
    <property type="entry name" value="ZINC_FINGER_C2H2_1"/>
    <property type="match status" value="1"/>
</dbReference>
<dbReference type="PROSITE" id="PS50088">
    <property type="entry name" value="ANK_REPEAT"/>
    <property type="match status" value="2"/>
</dbReference>
<organism evidence="5 6">
    <name type="scientific">Gomphillus americanus</name>
    <dbReference type="NCBI Taxonomy" id="1940652"/>
    <lineage>
        <taxon>Eukaryota</taxon>
        <taxon>Fungi</taxon>
        <taxon>Dikarya</taxon>
        <taxon>Ascomycota</taxon>
        <taxon>Pezizomycotina</taxon>
        <taxon>Lecanoromycetes</taxon>
        <taxon>OSLEUM clade</taxon>
        <taxon>Ostropomycetidae</taxon>
        <taxon>Ostropales</taxon>
        <taxon>Graphidaceae</taxon>
        <taxon>Gomphilloideae</taxon>
        <taxon>Gomphillus</taxon>
    </lineage>
</organism>
<dbReference type="GO" id="GO:0009116">
    <property type="term" value="P:nucleoside metabolic process"/>
    <property type="evidence" value="ECO:0007669"/>
    <property type="project" value="InterPro"/>
</dbReference>
<evidence type="ECO:0000313" key="5">
    <source>
        <dbReference type="EMBL" id="CAF9909391.1"/>
    </source>
</evidence>
<comment type="caution">
    <text evidence="5">The sequence shown here is derived from an EMBL/GenBank/DDBJ whole genome shotgun (WGS) entry which is preliminary data.</text>
</comment>
<dbReference type="InterPro" id="IPR036770">
    <property type="entry name" value="Ankyrin_rpt-contain_sf"/>
</dbReference>
<dbReference type="SUPFAM" id="SSF53167">
    <property type="entry name" value="Purine and uridine phosphorylases"/>
    <property type="match status" value="1"/>
</dbReference>
<accession>A0A8H3EMJ7</accession>